<dbReference type="InterPro" id="IPR008271">
    <property type="entry name" value="Ser/Thr_kinase_AS"/>
</dbReference>
<evidence type="ECO:0000313" key="21">
    <source>
        <dbReference type="Proteomes" id="UP000091857"/>
    </source>
</evidence>
<dbReference type="InterPro" id="IPR011009">
    <property type="entry name" value="Kinase-like_dom_sf"/>
</dbReference>
<dbReference type="SUPFAM" id="SSF56112">
    <property type="entry name" value="Protein kinase-like (PK-like)"/>
    <property type="match status" value="1"/>
</dbReference>
<feature type="chain" id="PRO_5011999649" description="Protein kinase domain-containing protein" evidence="18">
    <location>
        <begin position="26"/>
        <end position="641"/>
    </location>
</feature>
<evidence type="ECO:0000313" key="20">
    <source>
        <dbReference type="EMBL" id="OAY50838.1"/>
    </source>
</evidence>
<name>A0A2C9VWX5_MANES</name>
<evidence type="ECO:0000259" key="19">
    <source>
        <dbReference type="PROSITE" id="PS50011"/>
    </source>
</evidence>
<evidence type="ECO:0000256" key="3">
    <source>
        <dbReference type="ARBA" id="ARBA00022679"/>
    </source>
</evidence>
<dbReference type="GO" id="GO:0004674">
    <property type="term" value="F:protein serine/threonine kinase activity"/>
    <property type="evidence" value="ECO:0007669"/>
    <property type="project" value="UniProtKB-KW"/>
</dbReference>
<keyword evidence="8 15" id="KW-0067">ATP-binding</keyword>
<evidence type="ECO:0000256" key="2">
    <source>
        <dbReference type="ARBA" id="ARBA00022527"/>
    </source>
</evidence>
<dbReference type="Pfam" id="PF00069">
    <property type="entry name" value="Pkinase"/>
    <property type="match status" value="1"/>
</dbReference>
<evidence type="ECO:0000256" key="9">
    <source>
        <dbReference type="ARBA" id="ARBA00022989"/>
    </source>
</evidence>
<accession>A0A2C9VWX5</accession>
<dbReference type="InterPro" id="IPR000719">
    <property type="entry name" value="Prot_kinase_dom"/>
</dbReference>
<evidence type="ECO:0000256" key="14">
    <source>
        <dbReference type="ARBA" id="ARBA00056804"/>
    </source>
</evidence>
<feature type="compositionally biased region" description="Low complexity" evidence="16">
    <location>
        <begin position="614"/>
        <end position="628"/>
    </location>
</feature>
<dbReference type="SMART" id="SM00220">
    <property type="entry name" value="S_TKc"/>
    <property type="match status" value="1"/>
</dbReference>
<keyword evidence="7" id="KW-0418">Kinase</keyword>
<evidence type="ECO:0000256" key="15">
    <source>
        <dbReference type="PROSITE-ProRule" id="PRU10141"/>
    </source>
</evidence>
<comment type="caution">
    <text evidence="20">The sequence shown here is derived from an EMBL/GenBank/DDBJ whole genome shotgun (WGS) entry which is preliminary data.</text>
</comment>
<dbReference type="Proteomes" id="UP000091857">
    <property type="component" value="Chromosome 5"/>
</dbReference>
<dbReference type="PANTHER" id="PTHR46008">
    <property type="entry name" value="LEAF RUST 10 DISEASE-RESISTANCE LOCUS RECEPTOR-LIKE PROTEIN KINASE-LIKE 1.4"/>
    <property type="match status" value="1"/>
</dbReference>
<comment type="subcellular location">
    <subcellularLocation>
        <location evidence="1">Membrane</location>
        <topology evidence="1">Single-pass membrane protein</topology>
    </subcellularLocation>
</comment>
<keyword evidence="5 18" id="KW-0732">Signal</keyword>
<evidence type="ECO:0000256" key="7">
    <source>
        <dbReference type="ARBA" id="ARBA00022777"/>
    </source>
</evidence>
<evidence type="ECO:0000256" key="5">
    <source>
        <dbReference type="ARBA" id="ARBA00022729"/>
    </source>
</evidence>
<evidence type="ECO:0000256" key="10">
    <source>
        <dbReference type="ARBA" id="ARBA00023136"/>
    </source>
</evidence>
<evidence type="ECO:0000256" key="6">
    <source>
        <dbReference type="ARBA" id="ARBA00022741"/>
    </source>
</evidence>
<dbReference type="GO" id="GO:0005524">
    <property type="term" value="F:ATP binding"/>
    <property type="evidence" value="ECO:0007669"/>
    <property type="project" value="UniProtKB-UniRule"/>
</dbReference>
<dbReference type="EMBL" id="CM004391">
    <property type="protein sequence ID" value="OAY50838.1"/>
    <property type="molecule type" value="Genomic_DNA"/>
</dbReference>
<comment type="function">
    <text evidence="14">Serine/threonine-protein kinase that may function as a signaling receptor of extracellular matrix component.</text>
</comment>
<keyword evidence="3" id="KW-0808">Transferase</keyword>
<evidence type="ECO:0000256" key="4">
    <source>
        <dbReference type="ARBA" id="ARBA00022692"/>
    </source>
</evidence>
<evidence type="ECO:0000256" key="12">
    <source>
        <dbReference type="ARBA" id="ARBA00047558"/>
    </source>
</evidence>
<keyword evidence="6 15" id="KW-0547">Nucleotide-binding</keyword>
<dbReference type="PROSITE" id="PS50011">
    <property type="entry name" value="PROTEIN_KINASE_DOM"/>
    <property type="match status" value="1"/>
</dbReference>
<evidence type="ECO:0000256" key="13">
    <source>
        <dbReference type="ARBA" id="ARBA00047951"/>
    </source>
</evidence>
<dbReference type="PANTHER" id="PTHR46008:SF62">
    <property type="entry name" value="PROTEIN KINASE DOMAIN-CONTAINING PROTEIN"/>
    <property type="match status" value="1"/>
</dbReference>
<dbReference type="GO" id="GO:0007166">
    <property type="term" value="P:cell surface receptor signaling pathway"/>
    <property type="evidence" value="ECO:0000318"/>
    <property type="project" value="GO_Central"/>
</dbReference>
<dbReference type="Gene3D" id="3.30.200.20">
    <property type="entry name" value="Phosphorylase Kinase, domain 1"/>
    <property type="match status" value="1"/>
</dbReference>
<evidence type="ECO:0000256" key="18">
    <source>
        <dbReference type="SAM" id="SignalP"/>
    </source>
</evidence>
<feature type="transmembrane region" description="Helical" evidence="17">
    <location>
        <begin position="259"/>
        <end position="283"/>
    </location>
</feature>
<dbReference type="PROSITE" id="PS51257">
    <property type="entry name" value="PROKAR_LIPOPROTEIN"/>
    <property type="match status" value="1"/>
</dbReference>
<keyword evidence="9 17" id="KW-1133">Transmembrane helix</keyword>
<comment type="catalytic activity">
    <reaction evidence="12">
        <text>L-seryl-[protein] + ATP = O-phospho-L-seryl-[protein] + ADP + H(+)</text>
        <dbReference type="Rhea" id="RHEA:17989"/>
        <dbReference type="Rhea" id="RHEA-COMP:9863"/>
        <dbReference type="Rhea" id="RHEA-COMP:11604"/>
        <dbReference type="ChEBI" id="CHEBI:15378"/>
        <dbReference type="ChEBI" id="CHEBI:29999"/>
        <dbReference type="ChEBI" id="CHEBI:30616"/>
        <dbReference type="ChEBI" id="CHEBI:83421"/>
        <dbReference type="ChEBI" id="CHEBI:456216"/>
    </reaction>
</comment>
<dbReference type="GO" id="GO:0005886">
    <property type="term" value="C:plasma membrane"/>
    <property type="evidence" value="ECO:0000318"/>
    <property type="project" value="GO_Central"/>
</dbReference>
<feature type="signal peptide" evidence="18">
    <location>
        <begin position="1"/>
        <end position="25"/>
    </location>
</feature>
<reference evidence="21" key="1">
    <citation type="journal article" date="2016" name="Nat. Biotechnol.">
        <title>Sequencing wild and cultivated cassava and related species reveals extensive interspecific hybridization and genetic diversity.</title>
        <authorList>
            <person name="Bredeson J.V."/>
            <person name="Lyons J.B."/>
            <person name="Prochnik S.E."/>
            <person name="Wu G.A."/>
            <person name="Ha C.M."/>
            <person name="Edsinger-Gonzales E."/>
            <person name="Grimwood J."/>
            <person name="Schmutz J."/>
            <person name="Rabbi I.Y."/>
            <person name="Egesi C."/>
            <person name="Nauluvula P."/>
            <person name="Lebot V."/>
            <person name="Ndunguru J."/>
            <person name="Mkamilo G."/>
            <person name="Bart R.S."/>
            <person name="Setter T.L."/>
            <person name="Gleadow R.M."/>
            <person name="Kulakow P."/>
            <person name="Ferguson M.E."/>
            <person name="Rounsley S."/>
            <person name="Rokhsar D.S."/>
        </authorList>
    </citation>
    <scope>NUCLEOTIDE SEQUENCE [LARGE SCALE GENOMIC DNA]</scope>
    <source>
        <strain evidence="21">cv. AM560-2</strain>
    </source>
</reference>
<dbReference type="AlphaFoldDB" id="A0A2C9VWX5"/>
<keyword evidence="4 17" id="KW-0812">Transmembrane</keyword>
<evidence type="ECO:0000256" key="11">
    <source>
        <dbReference type="ARBA" id="ARBA00023180"/>
    </source>
</evidence>
<sequence length="641" mass="70714">MILLLKADAFLFSSIFILLIFTAHASFSCNNTCGSNHLPYPFGFSSGCQIQLNCSRNGEILVNNEFRVQYVTQDKIRINVQPQCNRSVQVFRNLFTTNFAPLSSNAILLHNCSSDAVRSCSIPAISVETHFESLSCSNSSGLSCLFDLTTDGFFYNSIQLRQCRSLLSSISSNYSSTSGVTSLDVQAMELGWWLPGKCHCSDHASCNELKSPAGPGYRCQCKDGFIGDGYPDPAAAGCRKASCSLPKYLSGQCGGSTRIGVLIGGIAAGVAIMVTLGLLCCCIRRRRSTTKHKGFTKLCLAETTGINIPIIPYKEIEKATNNFSEKQRLGTGAYGTVYAGKLHNDFWVAIKRIKQRDTDSTEQVMNEIKLISSVNHPNLVRLLGCSIENGEQILVYEFMPNGTLCQHLQRERGDGLAWLVRLTIAAETAQAIAHLHSAIHPPIYHRDIKSSNILLDYNFRSKVADFGLSRLGMTEISHISTAPQGTPGYLDPQYHQNFHLSDKSDVYSFGVVLVEIITALKVVDFSRPQNEVNLAALATDRIGKGRLDEIMDPFIDINSDDWTLSSVHKVAELAFRCLSFDRDMRPSMVEVAEELEQLRLSRWEPCEEINRTASSSVETSCSSSSYISEKPHSFSENSSGK</sequence>
<protein>
    <recommendedName>
        <fullName evidence="19">Protein kinase domain-containing protein</fullName>
    </recommendedName>
</protein>
<dbReference type="InterPro" id="IPR017441">
    <property type="entry name" value="Protein_kinase_ATP_BS"/>
</dbReference>
<dbReference type="Gene3D" id="2.10.25.10">
    <property type="entry name" value="Laminin"/>
    <property type="match status" value="1"/>
</dbReference>
<evidence type="ECO:0000256" key="8">
    <source>
        <dbReference type="ARBA" id="ARBA00022840"/>
    </source>
</evidence>
<dbReference type="Gene3D" id="1.10.510.10">
    <property type="entry name" value="Transferase(Phosphotransferase) domain 1"/>
    <property type="match status" value="1"/>
</dbReference>
<comment type="catalytic activity">
    <reaction evidence="13">
        <text>L-threonyl-[protein] + ATP = O-phospho-L-threonyl-[protein] + ADP + H(+)</text>
        <dbReference type="Rhea" id="RHEA:46608"/>
        <dbReference type="Rhea" id="RHEA-COMP:11060"/>
        <dbReference type="Rhea" id="RHEA-COMP:11605"/>
        <dbReference type="ChEBI" id="CHEBI:15378"/>
        <dbReference type="ChEBI" id="CHEBI:30013"/>
        <dbReference type="ChEBI" id="CHEBI:30616"/>
        <dbReference type="ChEBI" id="CHEBI:61977"/>
        <dbReference type="ChEBI" id="CHEBI:456216"/>
    </reaction>
</comment>
<feature type="binding site" evidence="15">
    <location>
        <position position="351"/>
    </location>
    <ligand>
        <name>ATP</name>
        <dbReference type="ChEBI" id="CHEBI:30616"/>
    </ligand>
</feature>
<keyword evidence="2" id="KW-0723">Serine/threonine-protein kinase</keyword>
<dbReference type="Gramene" id="Manes.05G166400.1.v8.1">
    <property type="protein sequence ID" value="Manes.05G166400.1.v8.1.CDS"/>
    <property type="gene ID" value="Manes.05G166400.v8.1"/>
</dbReference>
<dbReference type="PROSITE" id="PS00108">
    <property type="entry name" value="PROTEIN_KINASE_ST"/>
    <property type="match status" value="1"/>
</dbReference>
<feature type="region of interest" description="Disordered" evidence="16">
    <location>
        <begin position="614"/>
        <end position="641"/>
    </location>
</feature>
<dbReference type="PROSITE" id="PS00107">
    <property type="entry name" value="PROTEIN_KINASE_ATP"/>
    <property type="match status" value="1"/>
</dbReference>
<organism evidence="20 21">
    <name type="scientific">Manihot esculenta</name>
    <name type="common">Cassava</name>
    <name type="synonym">Jatropha manihot</name>
    <dbReference type="NCBI Taxonomy" id="3983"/>
    <lineage>
        <taxon>Eukaryota</taxon>
        <taxon>Viridiplantae</taxon>
        <taxon>Streptophyta</taxon>
        <taxon>Embryophyta</taxon>
        <taxon>Tracheophyta</taxon>
        <taxon>Spermatophyta</taxon>
        <taxon>Magnoliopsida</taxon>
        <taxon>eudicotyledons</taxon>
        <taxon>Gunneridae</taxon>
        <taxon>Pentapetalae</taxon>
        <taxon>rosids</taxon>
        <taxon>fabids</taxon>
        <taxon>Malpighiales</taxon>
        <taxon>Euphorbiaceae</taxon>
        <taxon>Crotonoideae</taxon>
        <taxon>Manihoteae</taxon>
        <taxon>Manihot</taxon>
    </lineage>
</organism>
<feature type="domain" description="Protein kinase" evidence="19">
    <location>
        <begin position="323"/>
        <end position="600"/>
    </location>
</feature>
<evidence type="ECO:0000256" key="17">
    <source>
        <dbReference type="SAM" id="Phobius"/>
    </source>
</evidence>
<proteinExistence type="predicted"/>
<dbReference type="FunFam" id="3.30.200.20:FF:000481">
    <property type="entry name" value="Wall-associated receptor kinase-like 14"/>
    <property type="match status" value="1"/>
</dbReference>
<keyword evidence="10 17" id="KW-0472">Membrane</keyword>
<gene>
    <name evidence="20" type="ORF">MANES_05G166400v8</name>
</gene>
<dbReference type="FunFam" id="1.10.510.10:FF:000161">
    <property type="entry name" value="Wall-associated receptor kinase-like 20"/>
    <property type="match status" value="1"/>
</dbReference>
<keyword evidence="21" id="KW-1185">Reference proteome</keyword>
<evidence type="ECO:0000256" key="16">
    <source>
        <dbReference type="SAM" id="MobiDB-lite"/>
    </source>
</evidence>
<keyword evidence="11" id="KW-0325">Glycoprotein</keyword>
<evidence type="ECO:0000256" key="1">
    <source>
        <dbReference type="ARBA" id="ARBA00004167"/>
    </source>
</evidence>